<proteinExistence type="predicted"/>
<evidence type="ECO:0000313" key="2">
    <source>
        <dbReference type="EMBL" id="GMG88110.1"/>
    </source>
</evidence>
<name>A0ABQ6M177_9GAMM</name>
<dbReference type="SUPFAM" id="SSF56601">
    <property type="entry name" value="beta-lactamase/transpeptidase-like"/>
    <property type="match status" value="1"/>
</dbReference>
<organism evidence="2 3">
    <name type="scientific">Biformimicrobium ophioploci</name>
    <dbReference type="NCBI Taxonomy" id="3036711"/>
    <lineage>
        <taxon>Bacteria</taxon>
        <taxon>Pseudomonadati</taxon>
        <taxon>Pseudomonadota</taxon>
        <taxon>Gammaproteobacteria</taxon>
        <taxon>Cellvibrionales</taxon>
        <taxon>Microbulbiferaceae</taxon>
        <taxon>Biformimicrobium</taxon>
    </lineage>
</organism>
<dbReference type="Pfam" id="PF00144">
    <property type="entry name" value="Beta-lactamase"/>
    <property type="match status" value="1"/>
</dbReference>
<dbReference type="EMBL" id="BSYJ01000005">
    <property type="protein sequence ID" value="GMG88110.1"/>
    <property type="molecule type" value="Genomic_DNA"/>
</dbReference>
<accession>A0ABQ6M177</accession>
<evidence type="ECO:0000313" key="3">
    <source>
        <dbReference type="Proteomes" id="UP001224392"/>
    </source>
</evidence>
<sequence>MEIYGFCAPGLEALYSTFAENFAQRGDTGASFAAVHHGELIVSLAAGTRDRDGSLPYSEETLVNVFSASKGVLAALVLQQVAQGNLSLDAPVCAYWPEFAAGGKQEITVGQLLSHRSGLNAFQRKVPDGLIYSWADAVREIEQTAPYWEPGRVQGYSPFLYGWSLGELLQRVTGRRLEALYRASMAEPLELDGGFGAVGHSSTLVADVQPLKVALGQGGGLVAEAIRADRKGMVAKAFTNPVSLMLGTNSRAWREALIPAANGHFSARDLARIYGDMASSGEVLGARGLELALTPQSSAKDATLQAELAFSYGFMLQGERPDLDYGSALSFGHPGAGGSVGFADPEQGLGIGYTTARLGQSLLMDERAMQLVRQLRGLI</sequence>
<evidence type="ECO:0000259" key="1">
    <source>
        <dbReference type="Pfam" id="PF00144"/>
    </source>
</evidence>
<feature type="domain" description="Beta-lactamase-related" evidence="1">
    <location>
        <begin position="19"/>
        <end position="371"/>
    </location>
</feature>
<reference evidence="2 3" key="1">
    <citation type="submission" date="2023-04" db="EMBL/GenBank/DDBJ databases">
        <title>Marinobulbifer ophiurae gen. nov., sp. Nov., isolate from tissue of brittle star Ophioplocus japonicus.</title>
        <authorList>
            <person name="Kawano K."/>
            <person name="Sawayama S."/>
            <person name="Nakagawa S."/>
        </authorList>
    </citation>
    <scope>NUCLEOTIDE SEQUENCE [LARGE SCALE GENOMIC DNA]</scope>
    <source>
        <strain evidence="2 3">NKW57</strain>
    </source>
</reference>
<dbReference type="RefSeq" id="WP_285764723.1">
    <property type="nucleotide sequence ID" value="NZ_BSYJ01000005.1"/>
</dbReference>
<protein>
    <submittedName>
        <fullName evidence="2">Serine hydrolase domain-containing protein</fullName>
    </submittedName>
</protein>
<dbReference type="Gene3D" id="3.40.710.10">
    <property type="entry name" value="DD-peptidase/beta-lactamase superfamily"/>
    <property type="match status" value="1"/>
</dbReference>
<dbReference type="Proteomes" id="UP001224392">
    <property type="component" value="Unassembled WGS sequence"/>
</dbReference>
<gene>
    <name evidence="2" type="ORF">MNKW57_24310</name>
</gene>
<dbReference type="PANTHER" id="PTHR43319">
    <property type="entry name" value="BETA-LACTAMASE-RELATED"/>
    <property type="match status" value="1"/>
</dbReference>
<dbReference type="PANTHER" id="PTHR43319:SF3">
    <property type="entry name" value="BETA-LACTAMASE-RELATED DOMAIN-CONTAINING PROTEIN"/>
    <property type="match status" value="1"/>
</dbReference>
<keyword evidence="3" id="KW-1185">Reference proteome</keyword>
<dbReference type="GO" id="GO:0016787">
    <property type="term" value="F:hydrolase activity"/>
    <property type="evidence" value="ECO:0007669"/>
    <property type="project" value="UniProtKB-KW"/>
</dbReference>
<dbReference type="InterPro" id="IPR001466">
    <property type="entry name" value="Beta-lactam-related"/>
</dbReference>
<dbReference type="InterPro" id="IPR052907">
    <property type="entry name" value="Beta-lactamase/esterase"/>
</dbReference>
<dbReference type="InterPro" id="IPR012338">
    <property type="entry name" value="Beta-lactam/transpept-like"/>
</dbReference>
<keyword evidence="2" id="KW-0378">Hydrolase</keyword>
<comment type="caution">
    <text evidence="2">The sequence shown here is derived from an EMBL/GenBank/DDBJ whole genome shotgun (WGS) entry which is preliminary data.</text>
</comment>